<feature type="signal peptide" evidence="1">
    <location>
        <begin position="1"/>
        <end position="20"/>
    </location>
</feature>
<dbReference type="EMBL" id="JBHSMF010000010">
    <property type="protein sequence ID" value="MFC5500208.1"/>
    <property type="molecule type" value="Genomic_DNA"/>
</dbReference>
<proteinExistence type="predicted"/>
<gene>
    <name evidence="2" type="ORF">ACFPOE_21880</name>
</gene>
<comment type="caution">
    <text evidence="2">The sequence shown here is derived from an EMBL/GenBank/DDBJ whole genome shotgun (WGS) entry which is preliminary data.</text>
</comment>
<dbReference type="RefSeq" id="WP_376852447.1">
    <property type="nucleotide sequence ID" value="NZ_JBHSMF010000010.1"/>
</dbReference>
<keyword evidence="3" id="KW-1185">Reference proteome</keyword>
<dbReference type="Gene3D" id="3.40.190.10">
    <property type="entry name" value="Periplasmic binding protein-like II"/>
    <property type="match status" value="1"/>
</dbReference>
<evidence type="ECO:0008006" key="4">
    <source>
        <dbReference type="Google" id="ProtNLM"/>
    </source>
</evidence>
<feature type="chain" id="PRO_5047343168" description="Phosphate ABC transporter substrate-binding protein" evidence="1">
    <location>
        <begin position="21"/>
        <end position="133"/>
    </location>
</feature>
<keyword evidence="1" id="KW-0732">Signal</keyword>
<reference evidence="3" key="1">
    <citation type="journal article" date="2019" name="Int. J. Syst. Evol. Microbiol.">
        <title>The Global Catalogue of Microorganisms (GCM) 10K type strain sequencing project: providing services to taxonomists for standard genome sequencing and annotation.</title>
        <authorList>
            <consortium name="The Broad Institute Genomics Platform"/>
            <consortium name="The Broad Institute Genome Sequencing Center for Infectious Disease"/>
            <person name="Wu L."/>
            <person name="Ma J."/>
        </authorList>
    </citation>
    <scope>NUCLEOTIDE SEQUENCE [LARGE SCALE GENOMIC DNA]</scope>
    <source>
        <strain evidence="3">CCUG 57401</strain>
    </source>
</reference>
<dbReference type="SUPFAM" id="SSF53850">
    <property type="entry name" value="Periplasmic binding protein-like II"/>
    <property type="match status" value="1"/>
</dbReference>
<dbReference type="Proteomes" id="UP001596037">
    <property type="component" value="Unassembled WGS sequence"/>
</dbReference>
<name>A0ABW0NJS9_9BURK</name>
<organism evidence="2 3">
    <name type="scientific">Caenimonas terrae</name>
    <dbReference type="NCBI Taxonomy" id="696074"/>
    <lineage>
        <taxon>Bacteria</taxon>
        <taxon>Pseudomonadati</taxon>
        <taxon>Pseudomonadota</taxon>
        <taxon>Betaproteobacteria</taxon>
        <taxon>Burkholderiales</taxon>
        <taxon>Comamonadaceae</taxon>
        <taxon>Caenimonas</taxon>
    </lineage>
</organism>
<evidence type="ECO:0000256" key="1">
    <source>
        <dbReference type="SAM" id="SignalP"/>
    </source>
</evidence>
<sequence length="133" mass="13771">MKLRSPFIAALALVATCAGAADLVVIANPASATPLSKDQVSDLFLGKSQSLAPVDQPEGSGVYADFYRKATGRDVAQVKATWARLVFSGKAQAPRQLADSAAVKKAVAADPKAVGYIEKSAVDPTVKVVLSLD</sequence>
<protein>
    <recommendedName>
        <fullName evidence="4">Phosphate ABC transporter substrate-binding protein</fullName>
    </recommendedName>
</protein>
<evidence type="ECO:0000313" key="3">
    <source>
        <dbReference type="Proteomes" id="UP001596037"/>
    </source>
</evidence>
<evidence type="ECO:0000313" key="2">
    <source>
        <dbReference type="EMBL" id="MFC5500208.1"/>
    </source>
</evidence>
<accession>A0ABW0NJS9</accession>